<evidence type="ECO:0000313" key="7">
    <source>
        <dbReference type="EMBL" id="AWD32204.1"/>
    </source>
</evidence>
<dbReference type="PROSITE" id="PS01184">
    <property type="entry name" value="UBIE_2"/>
    <property type="match status" value="1"/>
</dbReference>
<reference evidence="7 8" key="1">
    <citation type="journal article" date="2018" name="Parasitology">
        <title>The reduced genome of Candidatus Kinetoplastibacterium sorsogonicusi, the endosymbiont of Kentomonas sorsogonicus (Trypanosomatidae): loss of the haem-synthesis pathway.</title>
        <authorList>
            <person name="Silva F.M."/>
            <person name="Kostygov A.Y."/>
            <person name="Spodareva V.V."/>
            <person name="Butenko A."/>
            <person name="Tossou R."/>
            <person name="Lukes J."/>
            <person name="Yurchenko V."/>
            <person name="Alves J.M.P."/>
        </authorList>
    </citation>
    <scope>NUCLEOTIDE SEQUENCE [LARGE SCALE GENOMIC DNA]</scope>
    <source>
        <strain evidence="7 8">MF-08</strain>
    </source>
</reference>
<accession>A0A3S7J951</accession>
<dbReference type="InterPro" id="IPR004033">
    <property type="entry name" value="UbiE/COQ5_MeTrFase"/>
</dbReference>
<dbReference type="CDD" id="cd02440">
    <property type="entry name" value="AdoMet_MTases"/>
    <property type="match status" value="1"/>
</dbReference>
<dbReference type="PANTHER" id="PTHR43591">
    <property type="entry name" value="METHYLTRANSFERASE"/>
    <property type="match status" value="1"/>
</dbReference>
<dbReference type="PROSITE" id="PS01183">
    <property type="entry name" value="UBIE_1"/>
    <property type="match status" value="1"/>
</dbReference>
<dbReference type="GO" id="GO:0008425">
    <property type="term" value="F:2-methoxy-6-polyprenyl-1,4-benzoquinol methyltransferase activity"/>
    <property type="evidence" value="ECO:0007669"/>
    <property type="project" value="UniProtKB-UniRule"/>
</dbReference>
<dbReference type="Gene3D" id="3.40.50.150">
    <property type="entry name" value="Vaccinia Virus protein VP39"/>
    <property type="match status" value="1"/>
</dbReference>
<dbReference type="GO" id="GO:0009060">
    <property type="term" value="P:aerobic respiration"/>
    <property type="evidence" value="ECO:0007669"/>
    <property type="project" value="UniProtKB-UniRule"/>
</dbReference>
<dbReference type="EC" id="2.1.1.163" evidence="6"/>
<feature type="binding site" evidence="6">
    <location>
        <position position="145"/>
    </location>
    <ligand>
        <name>S-adenosyl-L-methionine</name>
        <dbReference type="ChEBI" id="CHEBI:59789"/>
    </ligand>
</feature>
<keyword evidence="2 6" id="KW-0489">Methyltransferase</keyword>
<evidence type="ECO:0000313" key="8">
    <source>
        <dbReference type="Proteomes" id="UP000266796"/>
    </source>
</evidence>
<comment type="catalytic activity">
    <reaction evidence="6">
        <text>a 2-demethylmenaquinol + S-adenosyl-L-methionine = a menaquinol + S-adenosyl-L-homocysteine + H(+)</text>
        <dbReference type="Rhea" id="RHEA:42640"/>
        <dbReference type="Rhea" id="RHEA-COMP:9539"/>
        <dbReference type="Rhea" id="RHEA-COMP:9563"/>
        <dbReference type="ChEBI" id="CHEBI:15378"/>
        <dbReference type="ChEBI" id="CHEBI:18151"/>
        <dbReference type="ChEBI" id="CHEBI:55437"/>
        <dbReference type="ChEBI" id="CHEBI:57856"/>
        <dbReference type="ChEBI" id="CHEBI:59789"/>
        <dbReference type="EC" id="2.1.1.163"/>
    </reaction>
</comment>
<dbReference type="AlphaFoldDB" id="A0A3S7J951"/>
<dbReference type="NCBIfam" id="TIGR01934">
    <property type="entry name" value="MenG_MenH_UbiE"/>
    <property type="match status" value="1"/>
</dbReference>
<dbReference type="InterPro" id="IPR029063">
    <property type="entry name" value="SAM-dependent_MTases_sf"/>
</dbReference>
<dbReference type="GO" id="GO:0032259">
    <property type="term" value="P:methylation"/>
    <property type="evidence" value="ECO:0007669"/>
    <property type="project" value="UniProtKB-KW"/>
</dbReference>
<dbReference type="RefSeq" id="WP_108673629.1">
    <property type="nucleotide sequence ID" value="NZ_CP025628.1"/>
</dbReference>
<evidence type="ECO:0000256" key="4">
    <source>
        <dbReference type="ARBA" id="ARBA00022688"/>
    </source>
</evidence>
<protein>
    <recommendedName>
        <fullName evidence="6">Ubiquinone/menaquinone biosynthesis C-methyltransferase UbiE</fullName>
        <ecNumber evidence="6">2.1.1.163</ecNumber>
        <ecNumber evidence="6">2.1.1.201</ecNumber>
    </recommendedName>
    <alternativeName>
        <fullName evidence="6">2-methoxy-6-polyprenyl-1,4-benzoquinol methylase</fullName>
    </alternativeName>
    <alternativeName>
        <fullName evidence="6">Demethylmenaquinone methyltransferase</fullName>
    </alternativeName>
</protein>
<dbReference type="UniPathway" id="UPA00232"/>
<organism evidence="7 8">
    <name type="scientific">Candidatus Kinetoplastidibacterium kentomonadis</name>
    <dbReference type="NCBI Taxonomy" id="1576550"/>
    <lineage>
        <taxon>Bacteria</taxon>
        <taxon>Pseudomonadati</taxon>
        <taxon>Pseudomonadota</taxon>
        <taxon>Betaproteobacteria</taxon>
        <taxon>Candidatus Kinetoplastidibacterium</taxon>
    </lineage>
</organism>
<evidence type="ECO:0000256" key="1">
    <source>
        <dbReference type="ARBA" id="ARBA00022428"/>
    </source>
</evidence>
<evidence type="ECO:0000256" key="5">
    <source>
        <dbReference type="ARBA" id="ARBA00022691"/>
    </source>
</evidence>
<keyword evidence="5 6" id="KW-0949">S-adenosyl-L-methionine</keyword>
<dbReference type="UniPathway" id="UPA00079">
    <property type="reaction ID" value="UER00169"/>
</dbReference>
<name>A0A3S7J951_9PROT</name>
<dbReference type="PANTHER" id="PTHR43591:SF24">
    <property type="entry name" value="2-METHOXY-6-POLYPRENYL-1,4-BENZOQUINOL METHYLASE, MITOCHONDRIAL"/>
    <property type="match status" value="1"/>
</dbReference>
<comment type="catalytic activity">
    <reaction evidence="6">
        <text>a 2-methoxy-6-(all-trans-polyprenyl)benzene-1,4-diol + S-adenosyl-L-methionine = a 5-methoxy-2-methyl-3-(all-trans-polyprenyl)benzene-1,4-diol + S-adenosyl-L-homocysteine + H(+)</text>
        <dbReference type="Rhea" id="RHEA:28286"/>
        <dbReference type="Rhea" id="RHEA-COMP:10858"/>
        <dbReference type="Rhea" id="RHEA-COMP:10859"/>
        <dbReference type="ChEBI" id="CHEBI:15378"/>
        <dbReference type="ChEBI" id="CHEBI:57856"/>
        <dbReference type="ChEBI" id="CHEBI:59789"/>
        <dbReference type="ChEBI" id="CHEBI:84166"/>
        <dbReference type="ChEBI" id="CHEBI:84167"/>
        <dbReference type="EC" id="2.1.1.201"/>
    </reaction>
</comment>
<dbReference type="Proteomes" id="UP000266796">
    <property type="component" value="Chromosome"/>
</dbReference>
<comment type="pathway">
    <text evidence="6">Quinol/quinone metabolism; menaquinone biosynthesis; menaquinol from 1,4-dihydroxy-2-naphthoate: step 2/2.</text>
</comment>
<dbReference type="PROSITE" id="PS51608">
    <property type="entry name" value="SAM_MT_UBIE"/>
    <property type="match status" value="1"/>
</dbReference>
<evidence type="ECO:0000256" key="3">
    <source>
        <dbReference type="ARBA" id="ARBA00022679"/>
    </source>
</evidence>
<dbReference type="SUPFAM" id="SSF53335">
    <property type="entry name" value="S-adenosyl-L-methionine-dependent methyltransferases"/>
    <property type="match status" value="1"/>
</dbReference>
<dbReference type="InterPro" id="IPR023576">
    <property type="entry name" value="UbiE/COQ5_MeTrFase_CS"/>
</dbReference>
<dbReference type="GO" id="GO:0009234">
    <property type="term" value="P:menaquinone biosynthetic process"/>
    <property type="evidence" value="ECO:0007669"/>
    <property type="project" value="UniProtKB-UniRule"/>
</dbReference>
<comment type="function">
    <text evidence="6">Methyltransferase required for the conversion of demethylmenaquinol (DMKH2) to menaquinol (MKH2) and the conversion of 2-polyprenyl-6-methoxy-1,4-benzoquinol (DDMQH2) to 2-polyprenyl-3-methyl-6-methoxy-1,4-benzoquinol (DMQH2).</text>
</comment>
<dbReference type="Pfam" id="PF01209">
    <property type="entry name" value="Ubie_methyltran"/>
    <property type="match status" value="1"/>
</dbReference>
<gene>
    <name evidence="6 7" type="primary">ubiE</name>
    <name evidence="7" type="ORF">CKSOR_00060</name>
</gene>
<sequence>MNDNKIHSIDESKKTDFGFEFINIEEKTKKVKKIFNSVSYRYDIMNDIMSFGLHRIWKKLLVNNANIRNNMKLLDIAAGTGDLTKLVLEKSNFNDGEIWLSDINKNMLNIGISRLLDYGFKIPAVVCDAENLPFKSLYFDRVILSFGLRNMTNKDLALKEMFRVLKPGGRLLILEFSKVNSLFISKLYDLYSFCMIPWIGKKITGDELSYKYLVESIRMHPSQKVIMQMMKSAGFDIVRYKNFSSGIVALHEGIKI</sequence>
<keyword evidence="3 6" id="KW-0808">Transferase</keyword>
<comment type="similarity">
    <text evidence="6">Belongs to the class I-like SAM-binding methyltransferase superfamily. MenG/UbiE family.</text>
</comment>
<dbReference type="EMBL" id="CP025628">
    <property type="protein sequence ID" value="AWD32204.1"/>
    <property type="molecule type" value="Genomic_DNA"/>
</dbReference>
<keyword evidence="8" id="KW-1185">Reference proteome</keyword>
<comment type="pathway">
    <text evidence="6">Cofactor biosynthesis; ubiquinone biosynthesis.</text>
</comment>
<proteinExistence type="inferred from homology"/>
<dbReference type="OrthoDB" id="9808140at2"/>
<dbReference type="KEGG" id="kso:CKSOR_00060"/>
<evidence type="ECO:0000256" key="2">
    <source>
        <dbReference type="ARBA" id="ARBA00022603"/>
    </source>
</evidence>
<dbReference type="EC" id="2.1.1.201" evidence="6"/>
<evidence type="ECO:0000256" key="6">
    <source>
        <dbReference type="HAMAP-Rule" id="MF_01813"/>
    </source>
</evidence>
<dbReference type="HAMAP" id="MF_01813">
    <property type="entry name" value="MenG_UbiE_methyltr"/>
    <property type="match status" value="1"/>
</dbReference>
<keyword evidence="4 6" id="KW-0831">Ubiquinone biosynthesis</keyword>
<feature type="binding site" evidence="6">
    <location>
        <begin position="128"/>
        <end position="129"/>
    </location>
    <ligand>
        <name>S-adenosyl-L-methionine</name>
        <dbReference type="ChEBI" id="CHEBI:59789"/>
    </ligand>
</feature>
<keyword evidence="7" id="KW-0830">Ubiquinone</keyword>
<dbReference type="GO" id="GO:0043770">
    <property type="term" value="F:demethylmenaquinone methyltransferase activity"/>
    <property type="evidence" value="ECO:0007669"/>
    <property type="project" value="UniProtKB-UniRule"/>
</dbReference>
<keyword evidence="1 6" id="KW-0474">Menaquinone biosynthesis</keyword>
<feature type="binding site" evidence="6">
    <location>
        <position position="80"/>
    </location>
    <ligand>
        <name>S-adenosyl-L-methionine</name>
        <dbReference type="ChEBI" id="CHEBI:59789"/>
    </ligand>
</feature>
<feature type="binding site" evidence="6">
    <location>
        <position position="102"/>
    </location>
    <ligand>
        <name>S-adenosyl-L-methionine</name>
        <dbReference type="ChEBI" id="CHEBI:59789"/>
    </ligand>
</feature>